<proteinExistence type="predicted"/>
<keyword evidence="1" id="KW-1133">Transmembrane helix</keyword>
<dbReference type="OrthoDB" id="5873245at2759"/>
<sequence>MDLYFFHHDEYERLYNCSLYNIDQIPLEKRQHKILGIFLFSLSTLCEILYIPCMFSIWNRMANSHCYKIMFYIGVIDMATILCVGHITAYFGYFGFVYCSSPTFNYFAGAYGQCCWIIESIMELALALNRFVELLSSELATKLFNGKMIIVWLIISIIYGLTHIFWMKTVVFSGIYFGYFFNPHVGYIDGNNEAYDNIFHSIHNISIIILLILTYLSFSIIFILQSKEGGLQSDQQSFSEKRIFLQVVIISLFNAVAASIYVFMQYIHVNEMLIIIAHIFWLNAHGIPPVIYLTLNKTIQRDCFRMLKKIIQKTFDHPLQSNAIHPT</sequence>
<dbReference type="Pfam" id="PF10321">
    <property type="entry name" value="7TM_GPCR_Srt"/>
    <property type="match status" value="1"/>
</dbReference>
<accession>A0A6V7WJ29</accession>
<evidence type="ECO:0000256" key="1">
    <source>
        <dbReference type="SAM" id="Phobius"/>
    </source>
</evidence>
<gene>
    <name evidence="2" type="ORF">MENT_LOCUS39564</name>
</gene>
<feature type="transmembrane region" description="Helical" evidence="1">
    <location>
        <begin position="273"/>
        <end position="295"/>
    </location>
</feature>
<dbReference type="Proteomes" id="UP000580250">
    <property type="component" value="Unassembled WGS sequence"/>
</dbReference>
<feature type="transmembrane region" description="Helical" evidence="1">
    <location>
        <begin position="34"/>
        <end position="57"/>
    </location>
</feature>
<name>A0A6V7WJ29_MELEN</name>
<keyword evidence="1" id="KW-0472">Membrane</keyword>
<feature type="transmembrane region" description="Helical" evidence="1">
    <location>
        <begin position="244"/>
        <end position="267"/>
    </location>
</feature>
<feature type="transmembrane region" description="Helical" evidence="1">
    <location>
        <begin position="201"/>
        <end position="224"/>
    </location>
</feature>
<feature type="transmembrane region" description="Helical" evidence="1">
    <location>
        <begin position="106"/>
        <end position="128"/>
    </location>
</feature>
<dbReference type="PANTHER" id="PTHR23021:SF11">
    <property type="entry name" value="SERPENTINE RECEPTOR, CLASS T"/>
    <property type="match status" value="1"/>
</dbReference>
<reference evidence="2 3" key="1">
    <citation type="submission" date="2020-08" db="EMBL/GenBank/DDBJ databases">
        <authorList>
            <person name="Koutsovoulos G."/>
            <person name="Danchin GJ E."/>
        </authorList>
    </citation>
    <scope>NUCLEOTIDE SEQUENCE [LARGE SCALE GENOMIC DNA]</scope>
</reference>
<keyword evidence="1" id="KW-0812">Transmembrane</keyword>
<dbReference type="EMBL" id="CAJEWN010000617">
    <property type="protein sequence ID" value="CAD2187011.1"/>
    <property type="molecule type" value="Genomic_DNA"/>
</dbReference>
<evidence type="ECO:0000313" key="2">
    <source>
        <dbReference type="EMBL" id="CAD2187011.1"/>
    </source>
</evidence>
<evidence type="ECO:0000313" key="3">
    <source>
        <dbReference type="Proteomes" id="UP000580250"/>
    </source>
</evidence>
<organism evidence="2 3">
    <name type="scientific">Meloidogyne enterolobii</name>
    <name type="common">Root-knot nematode worm</name>
    <name type="synonym">Meloidogyne mayaguensis</name>
    <dbReference type="NCBI Taxonomy" id="390850"/>
    <lineage>
        <taxon>Eukaryota</taxon>
        <taxon>Metazoa</taxon>
        <taxon>Ecdysozoa</taxon>
        <taxon>Nematoda</taxon>
        <taxon>Chromadorea</taxon>
        <taxon>Rhabditida</taxon>
        <taxon>Tylenchina</taxon>
        <taxon>Tylenchomorpha</taxon>
        <taxon>Tylenchoidea</taxon>
        <taxon>Meloidogynidae</taxon>
        <taxon>Meloidogyninae</taxon>
        <taxon>Meloidogyne</taxon>
    </lineage>
</organism>
<dbReference type="SUPFAM" id="SSF81321">
    <property type="entry name" value="Family A G protein-coupled receptor-like"/>
    <property type="match status" value="1"/>
</dbReference>
<dbReference type="PANTHER" id="PTHR23021">
    <property type="entry name" value="SERPENTINE RECEPTOR, CLASS T"/>
    <property type="match status" value="1"/>
</dbReference>
<feature type="transmembrane region" description="Helical" evidence="1">
    <location>
        <begin position="149"/>
        <end position="181"/>
    </location>
</feature>
<protein>
    <submittedName>
        <fullName evidence="2">Uncharacterized protein</fullName>
    </submittedName>
</protein>
<dbReference type="InterPro" id="IPR019425">
    <property type="entry name" value="7TM_GPCR_serpentine_rcpt_Srt"/>
</dbReference>
<dbReference type="AlphaFoldDB" id="A0A6V7WJ29"/>
<comment type="caution">
    <text evidence="2">The sequence shown here is derived from an EMBL/GenBank/DDBJ whole genome shotgun (WGS) entry which is preliminary data.</text>
</comment>
<dbReference type="Gene3D" id="1.20.1070.10">
    <property type="entry name" value="Rhodopsin 7-helix transmembrane proteins"/>
    <property type="match status" value="1"/>
</dbReference>
<feature type="transmembrane region" description="Helical" evidence="1">
    <location>
        <begin position="69"/>
        <end position="94"/>
    </location>
</feature>